<evidence type="ECO:0000256" key="9">
    <source>
        <dbReference type="ARBA" id="ARBA00023568"/>
    </source>
</evidence>
<feature type="transmembrane region" description="Helical" evidence="12">
    <location>
        <begin position="451"/>
        <end position="472"/>
    </location>
</feature>
<evidence type="ECO:0000256" key="4">
    <source>
        <dbReference type="ARBA" id="ARBA00022692"/>
    </source>
</evidence>
<dbReference type="PANTHER" id="PTHR10408:SF9">
    <property type="entry name" value="STEROL O-ACYLTRANSFERASE 2-RELATED"/>
    <property type="match status" value="1"/>
</dbReference>
<dbReference type="PANTHER" id="PTHR10408">
    <property type="entry name" value="STEROL O-ACYLTRANSFERASE"/>
    <property type="match status" value="1"/>
</dbReference>
<reference evidence="13 14" key="1">
    <citation type="submission" date="2023-03" db="EMBL/GenBank/DDBJ databases">
        <title>Mating type loci evolution in Malassezia.</title>
        <authorList>
            <person name="Coelho M.A."/>
        </authorList>
    </citation>
    <scope>NUCLEOTIDE SEQUENCE [LARGE SCALE GENOMIC DNA]</scope>
    <source>
        <strain evidence="13 14">CBS 9725</strain>
    </source>
</reference>
<dbReference type="InterPro" id="IPR004299">
    <property type="entry name" value="MBOAT_fam"/>
</dbReference>
<comment type="function">
    <text evidence="9">Sterol O-acyltransferase that catalyzes the formation of stery esters.</text>
</comment>
<dbReference type="InterPro" id="IPR014371">
    <property type="entry name" value="Oat_ACAT_DAG_ARE"/>
</dbReference>
<dbReference type="EMBL" id="CP119947">
    <property type="protein sequence ID" value="WFD00516.1"/>
    <property type="molecule type" value="Genomic_DNA"/>
</dbReference>
<proteinExistence type="inferred from homology"/>
<name>A0AAJ5YUK8_9BASI</name>
<dbReference type="Pfam" id="PF03062">
    <property type="entry name" value="MBOAT"/>
    <property type="match status" value="1"/>
</dbReference>
<feature type="transmembrane region" description="Helical" evidence="12">
    <location>
        <begin position="178"/>
        <end position="197"/>
    </location>
</feature>
<evidence type="ECO:0000256" key="10">
    <source>
        <dbReference type="PIRNR" id="PIRNR000439"/>
    </source>
</evidence>
<gene>
    <name evidence="13" type="primary">ARE2</name>
    <name evidence="13" type="ORF">MYAM1_003265</name>
</gene>
<protein>
    <recommendedName>
        <fullName evidence="10">O-acyltransferase</fullName>
    </recommendedName>
</protein>
<organism evidence="13 14">
    <name type="scientific">Malassezia yamatoensis</name>
    <dbReference type="NCBI Taxonomy" id="253288"/>
    <lineage>
        <taxon>Eukaryota</taxon>
        <taxon>Fungi</taxon>
        <taxon>Dikarya</taxon>
        <taxon>Basidiomycota</taxon>
        <taxon>Ustilaginomycotina</taxon>
        <taxon>Malasseziomycetes</taxon>
        <taxon>Malasseziales</taxon>
        <taxon>Malasseziaceae</taxon>
        <taxon>Malassezia</taxon>
    </lineage>
</organism>
<dbReference type="AlphaFoldDB" id="A0AAJ5YUK8"/>
<evidence type="ECO:0000256" key="1">
    <source>
        <dbReference type="ARBA" id="ARBA00004477"/>
    </source>
</evidence>
<keyword evidence="4 12" id="KW-0812">Transmembrane</keyword>
<keyword evidence="8 10" id="KW-0012">Acyltransferase</keyword>
<evidence type="ECO:0000256" key="3">
    <source>
        <dbReference type="ARBA" id="ARBA00022679"/>
    </source>
</evidence>
<evidence type="ECO:0000256" key="11">
    <source>
        <dbReference type="SAM" id="MobiDB-lite"/>
    </source>
</evidence>
<dbReference type="PIRSF" id="PIRSF000439">
    <property type="entry name" value="Oat_ACAT_DAG_ARE"/>
    <property type="match status" value="1"/>
</dbReference>
<feature type="transmembrane region" description="Helical" evidence="12">
    <location>
        <begin position="413"/>
        <end position="431"/>
    </location>
</feature>
<feature type="compositionally biased region" description="Basic and acidic residues" evidence="11">
    <location>
        <begin position="1"/>
        <end position="16"/>
    </location>
</feature>
<evidence type="ECO:0000313" key="13">
    <source>
        <dbReference type="EMBL" id="WFD00516.1"/>
    </source>
</evidence>
<comment type="subcellular location">
    <subcellularLocation>
        <location evidence="1 10">Endoplasmic reticulum membrane</location>
        <topology evidence="1 10">Multi-pass membrane protein</topology>
    </subcellularLocation>
</comment>
<feature type="transmembrane region" description="Helical" evidence="12">
    <location>
        <begin position="119"/>
        <end position="142"/>
    </location>
</feature>
<evidence type="ECO:0000256" key="12">
    <source>
        <dbReference type="SAM" id="Phobius"/>
    </source>
</evidence>
<feature type="region of interest" description="Disordered" evidence="11">
    <location>
        <begin position="1"/>
        <end position="20"/>
    </location>
</feature>
<feature type="transmembrane region" description="Helical" evidence="12">
    <location>
        <begin position="80"/>
        <end position="99"/>
    </location>
</feature>
<dbReference type="Proteomes" id="UP001219567">
    <property type="component" value="Chromosome 5"/>
</dbReference>
<sequence length="525" mass="61039">MAQGDSKEQSKGDGKYGENLLGTRVARDRSLSLDTGGKQVPVVFEKRQGNQILRTVKYVPRASLLDRDNLSSAKDPFRGFYTLFWISMMLLVMNLFITSMHSTGELLSMTFASLMSRDAIMLALSDGVIVGATFFWVFMVKAMYRYKLRYAKRVVFLLYLYHALMLTSVISWSQYREWPWVQSGFFVLHSFVMMMKVHSYMTVNGTMSDTHQKLLDTESKLAKQLAEHYCTDVDHAWEKAILDLHLESRSLSTVPKQDQSHDSLYARWMSRPVQSGTSSERAQKLYATLRTDLPKAKSPVPEHHRLIHALQSNTLPNHPRKEQVDVEHEEARDPHPFFWHTDPTIKELACRIVELRDNLYEARDESRSVGPMWPDNVSVSNFWDFQLIPCLVYKLRYPRTQSVRKLYVLERTLALFGTFFLLYVTTVNLIMPVSMDPTVPLFEAFIRLAPPMMLCYLLLFYLMFECVCNAFAELTRFADREFYKDWWNSASMDEFSRKWNGLDIQLGSFSQARKLAHVPRILYST</sequence>
<keyword evidence="5 10" id="KW-0256">Endoplasmic reticulum</keyword>
<feature type="transmembrane region" description="Helical" evidence="12">
    <location>
        <begin position="154"/>
        <end position="172"/>
    </location>
</feature>
<evidence type="ECO:0000256" key="2">
    <source>
        <dbReference type="ARBA" id="ARBA00009010"/>
    </source>
</evidence>
<keyword evidence="3 10" id="KW-0808">Transferase</keyword>
<dbReference type="GO" id="GO:0034737">
    <property type="term" value="F:ergosterol O-acyltransferase activity"/>
    <property type="evidence" value="ECO:0007669"/>
    <property type="project" value="TreeGrafter"/>
</dbReference>
<dbReference type="GO" id="GO:0005789">
    <property type="term" value="C:endoplasmic reticulum membrane"/>
    <property type="evidence" value="ECO:0007669"/>
    <property type="project" value="UniProtKB-SubCell"/>
</dbReference>
<evidence type="ECO:0000256" key="5">
    <source>
        <dbReference type="ARBA" id="ARBA00022824"/>
    </source>
</evidence>
<keyword evidence="6 12" id="KW-1133">Transmembrane helix</keyword>
<dbReference type="GO" id="GO:0008204">
    <property type="term" value="P:ergosterol metabolic process"/>
    <property type="evidence" value="ECO:0007669"/>
    <property type="project" value="TreeGrafter"/>
</dbReference>
<keyword evidence="14" id="KW-1185">Reference proteome</keyword>
<evidence type="ECO:0000256" key="8">
    <source>
        <dbReference type="ARBA" id="ARBA00023315"/>
    </source>
</evidence>
<keyword evidence="7 10" id="KW-0472">Membrane</keyword>
<evidence type="ECO:0000313" key="14">
    <source>
        <dbReference type="Proteomes" id="UP001219567"/>
    </source>
</evidence>
<comment type="similarity">
    <text evidence="2 10">Belongs to the membrane-bound acyltransferase family. Sterol o-acyltransferase subfamily.</text>
</comment>
<accession>A0AAJ5YUK8</accession>
<evidence type="ECO:0000256" key="7">
    <source>
        <dbReference type="ARBA" id="ARBA00023136"/>
    </source>
</evidence>
<evidence type="ECO:0000256" key="6">
    <source>
        <dbReference type="ARBA" id="ARBA00022989"/>
    </source>
</evidence>